<dbReference type="Proteomes" id="UP000324222">
    <property type="component" value="Unassembled WGS sequence"/>
</dbReference>
<reference evidence="2 3" key="1">
    <citation type="submission" date="2019-05" db="EMBL/GenBank/DDBJ databases">
        <title>Another draft genome of Portunus trituberculatus and its Hox gene families provides insights of decapod evolution.</title>
        <authorList>
            <person name="Jeong J.-H."/>
            <person name="Song I."/>
            <person name="Kim S."/>
            <person name="Choi T."/>
            <person name="Kim D."/>
            <person name="Ryu S."/>
            <person name="Kim W."/>
        </authorList>
    </citation>
    <scope>NUCLEOTIDE SEQUENCE [LARGE SCALE GENOMIC DNA]</scope>
    <source>
        <tissue evidence="2">Muscle</tissue>
    </source>
</reference>
<keyword evidence="3" id="KW-1185">Reference proteome</keyword>
<dbReference type="EMBL" id="VSRR010020517">
    <property type="protein sequence ID" value="MPC63196.1"/>
    <property type="molecule type" value="Genomic_DNA"/>
</dbReference>
<feature type="region of interest" description="Disordered" evidence="1">
    <location>
        <begin position="68"/>
        <end position="114"/>
    </location>
</feature>
<evidence type="ECO:0000313" key="2">
    <source>
        <dbReference type="EMBL" id="MPC63196.1"/>
    </source>
</evidence>
<organism evidence="2 3">
    <name type="scientific">Portunus trituberculatus</name>
    <name type="common">Swimming crab</name>
    <name type="synonym">Neptunus trituberculatus</name>
    <dbReference type="NCBI Taxonomy" id="210409"/>
    <lineage>
        <taxon>Eukaryota</taxon>
        <taxon>Metazoa</taxon>
        <taxon>Ecdysozoa</taxon>
        <taxon>Arthropoda</taxon>
        <taxon>Crustacea</taxon>
        <taxon>Multicrustacea</taxon>
        <taxon>Malacostraca</taxon>
        <taxon>Eumalacostraca</taxon>
        <taxon>Eucarida</taxon>
        <taxon>Decapoda</taxon>
        <taxon>Pleocyemata</taxon>
        <taxon>Brachyura</taxon>
        <taxon>Eubrachyura</taxon>
        <taxon>Portunoidea</taxon>
        <taxon>Portunidae</taxon>
        <taxon>Portuninae</taxon>
        <taxon>Portunus</taxon>
    </lineage>
</organism>
<evidence type="ECO:0000256" key="1">
    <source>
        <dbReference type="SAM" id="MobiDB-lite"/>
    </source>
</evidence>
<name>A0A5B7H036_PORTR</name>
<accession>A0A5B7H036</accession>
<protein>
    <submittedName>
        <fullName evidence="2">Uncharacterized protein</fullName>
    </submittedName>
</protein>
<sequence length="114" mass="12410">MSEKYGSEPPTCTLTQPLRLILPLTTPPPRGRMVSRNPGLEARMNKLHTEKLPIEAIHFNWAGVHATIPRSPRLDPIPTRTRDTTPPSQATQSPTHPPSCSSSLASLLTNGDLG</sequence>
<dbReference type="AlphaFoldDB" id="A0A5B7H036"/>
<gene>
    <name evidence="2" type="ORF">E2C01_057289</name>
</gene>
<proteinExistence type="predicted"/>
<feature type="compositionally biased region" description="Low complexity" evidence="1">
    <location>
        <begin position="74"/>
        <end position="108"/>
    </location>
</feature>
<comment type="caution">
    <text evidence="2">The sequence shown here is derived from an EMBL/GenBank/DDBJ whole genome shotgun (WGS) entry which is preliminary data.</text>
</comment>
<evidence type="ECO:0000313" key="3">
    <source>
        <dbReference type="Proteomes" id="UP000324222"/>
    </source>
</evidence>